<dbReference type="EMBL" id="JAPWHE010000009">
    <property type="protein sequence ID" value="MCZ4330614.1"/>
    <property type="molecule type" value="Genomic_DNA"/>
</dbReference>
<organism evidence="2 3">
    <name type="scientific">Castellaniella denitrificans</name>
    <dbReference type="NCBI Taxonomy" id="56119"/>
    <lineage>
        <taxon>Bacteria</taxon>
        <taxon>Pseudomonadati</taxon>
        <taxon>Pseudomonadota</taxon>
        <taxon>Betaproteobacteria</taxon>
        <taxon>Burkholderiales</taxon>
        <taxon>Alcaligenaceae</taxon>
        <taxon>Castellaniella</taxon>
    </lineage>
</organism>
<dbReference type="RefSeq" id="WP_269359358.1">
    <property type="nucleotide sequence ID" value="NZ_JAPWHE010000009.1"/>
</dbReference>
<keyword evidence="3" id="KW-1185">Reference proteome</keyword>
<sequence>MHALPPGPGIPQRRQAPGPRLSALIPPILALALLHASPAQATLPAAASQAIPKATVQNAQPAPADCAGGKVLSFVAHPDDDLLFMNPDQDDAIRQGRCVHTVYLTAGDRGEGLDYTLARERGIMAAYAEMAGAADAWSTDGLAVGGHTLVRHTLRANTRIQLIMLRLPDPWLGAGWGSLTPLSRVESVPHARVRSYAPYPDTYTRGELIRLLADLIRQEHPRDVRLMDPSITIPYRSLCWRCAGHDHPDHIAGARLVEAAMALAPGTYSSTRYLNYPSQELQANLDAAQTARKTAIYLRYAQDDPLTCPPGDDCSAPQGPEAIWVGRQYYARPTAQPLQASAHQDRSGP</sequence>
<evidence type="ECO:0000313" key="2">
    <source>
        <dbReference type="EMBL" id="MCZ4330614.1"/>
    </source>
</evidence>
<feature type="chain" id="PRO_5047491169" evidence="1">
    <location>
        <begin position="42"/>
        <end position="349"/>
    </location>
</feature>
<dbReference type="SUPFAM" id="SSF102588">
    <property type="entry name" value="LmbE-like"/>
    <property type="match status" value="1"/>
</dbReference>
<dbReference type="PANTHER" id="PTHR12993:SF26">
    <property type="entry name" value="1D-MYO-INOSITOL 2-ACETAMIDO-2-DEOXY-ALPHA-D-GLUCOPYRANOSIDE DEACETYLASE"/>
    <property type="match status" value="1"/>
</dbReference>
<dbReference type="Pfam" id="PF02585">
    <property type="entry name" value="PIG-L"/>
    <property type="match status" value="1"/>
</dbReference>
<protein>
    <submittedName>
        <fullName evidence="2">PIG-L family deacetylase</fullName>
    </submittedName>
</protein>
<reference evidence="2" key="1">
    <citation type="submission" date="2022-12" db="EMBL/GenBank/DDBJ databases">
        <title>Bacterial isolates from different developmental stages of Nematostella vectensis.</title>
        <authorList>
            <person name="Fraune S."/>
        </authorList>
    </citation>
    <scope>NUCLEOTIDE SEQUENCE</scope>
    <source>
        <strain evidence="2">G21619-S1</strain>
    </source>
</reference>
<dbReference type="InterPro" id="IPR024078">
    <property type="entry name" value="LmbE-like_dom_sf"/>
</dbReference>
<proteinExistence type="predicted"/>
<name>A0ABT4M693_9BURK</name>
<feature type="signal peptide" evidence="1">
    <location>
        <begin position="1"/>
        <end position="41"/>
    </location>
</feature>
<dbReference type="PANTHER" id="PTHR12993">
    <property type="entry name" value="N-ACETYLGLUCOSAMINYL-PHOSPHATIDYLINOSITOL DE-N-ACETYLASE-RELATED"/>
    <property type="match status" value="1"/>
</dbReference>
<dbReference type="InterPro" id="IPR003737">
    <property type="entry name" value="GlcNAc_PI_deacetylase-related"/>
</dbReference>
<dbReference type="Gene3D" id="3.40.50.10320">
    <property type="entry name" value="LmbE-like"/>
    <property type="match status" value="1"/>
</dbReference>
<evidence type="ECO:0000313" key="3">
    <source>
        <dbReference type="Proteomes" id="UP001068379"/>
    </source>
</evidence>
<accession>A0ABT4M693</accession>
<keyword evidence="1" id="KW-0732">Signal</keyword>
<gene>
    <name evidence="2" type="ORF">O4H32_11700</name>
</gene>
<evidence type="ECO:0000256" key="1">
    <source>
        <dbReference type="SAM" id="SignalP"/>
    </source>
</evidence>
<dbReference type="Proteomes" id="UP001068379">
    <property type="component" value="Unassembled WGS sequence"/>
</dbReference>
<comment type="caution">
    <text evidence="2">The sequence shown here is derived from an EMBL/GenBank/DDBJ whole genome shotgun (WGS) entry which is preliminary data.</text>
</comment>